<dbReference type="EMBL" id="JAACJJ010000014">
    <property type="protein sequence ID" value="KAF5327408.1"/>
    <property type="molecule type" value="Genomic_DNA"/>
</dbReference>
<comment type="caution">
    <text evidence="2">The sequence shown here is derived from an EMBL/GenBank/DDBJ whole genome shotgun (WGS) entry which is preliminary data.</text>
</comment>
<keyword evidence="1" id="KW-0472">Membrane</keyword>
<feature type="transmembrane region" description="Helical" evidence="1">
    <location>
        <begin position="152"/>
        <end position="170"/>
    </location>
</feature>
<protein>
    <submittedName>
        <fullName evidence="2">Uncharacterized protein</fullName>
    </submittedName>
</protein>
<accession>A0A8H5BQC9</accession>
<sequence>MSGREWEPNLRTFVLSTATLGITKAVLVSREETISSTTVEWVAGVVLALSFQLISPLEFREHYNPVAWFIFSQDCLQPLWKVLPRPYVDDERPVGPRDQADDSADHQKYHLQKEHAAALVTPYRLLVSTVTVGFGVVKMSCAYMGLDATMNTVEWAFSVPIVLLLYYVGLYENNTMNLGRTFFDLDCFNGVIFVVVQAFYALLISGSSLFVLFWIKYWYNAVIEIIASPITMLGTPFANDPIPQWVHYLHDQSFVVLAGSVMTIFALCGLVPLLSAMLYLSEPILKATRWISVRARRLAEASTLVRTIVSRLGDAGSVVQPYAFPILINLAFVFFYAVAVFLCFDFGIFALGLGVRLFPSLYLQTDVFVLKILNAVMAFCFGAASYAPFRGGWVIFKEMLRRVPVLRQNASGGLFDHRT</sequence>
<keyword evidence="3" id="KW-1185">Reference proteome</keyword>
<keyword evidence="1" id="KW-1133">Transmembrane helix</keyword>
<evidence type="ECO:0000313" key="3">
    <source>
        <dbReference type="Proteomes" id="UP000567179"/>
    </source>
</evidence>
<gene>
    <name evidence="2" type="ORF">D9619_003955</name>
</gene>
<evidence type="ECO:0000256" key="1">
    <source>
        <dbReference type="SAM" id="Phobius"/>
    </source>
</evidence>
<name>A0A8H5BQC9_9AGAR</name>
<dbReference type="Proteomes" id="UP000567179">
    <property type="component" value="Unassembled WGS sequence"/>
</dbReference>
<feature type="transmembrane region" description="Helical" evidence="1">
    <location>
        <begin position="254"/>
        <end position="280"/>
    </location>
</feature>
<reference evidence="2 3" key="1">
    <citation type="journal article" date="2020" name="ISME J.">
        <title>Uncovering the hidden diversity of litter-decomposition mechanisms in mushroom-forming fungi.</title>
        <authorList>
            <person name="Floudas D."/>
            <person name="Bentzer J."/>
            <person name="Ahren D."/>
            <person name="Johansson T."/>
            <person name="Persson P."/>
            <person name="Tunlid A."/>
        </authorList>
    </citation>
    <scope>NUCLEOTIDE SEQUENCE [LARGE SCALE GENOMIC DNA]</scope>
    <source>
        <strain evidence="2 3">CBS 101986</strain>
    </source>
</reference>
<evidence type="ECO:0000313" key="2">
    <source>
        <dbReference type="EMBL" id="KAF5327408.1"/>
    </source>
</evidence>
<dbReference type="OrthoDB" id="3058001at2759"/>
<feature type="transmembrane region" description="Helical" evidence="1">
    <location>
        <begin position="367"/>
        <end position="389"/>
    </location>
</feature>
<feature type="transmembrane region" description="Helical" evidence="1">
    <location>
        <begin position="330"/>
        <end position="355"/>
    </location>
</feature>
<feature type="transmembrane region" description="Helical" evidence="1">
    <location>
        <begin position="191"/>
        <end position="215"/>
    </location>
</feature>
<organism evidence="2 3">
    <name type="scientific">Psilocybe cf. subviscida</name>
    <dbReference type="NCBI Taxonomy" id="2480587"/>
    <lineage>
        <taxon>Eukaryota</taxon>
        <taxon>Fungi</taxon>
        <taxon>Dikarya</taxon>
        <taxon>Basidiomycota</taxon>
        <taxon>Agaricomycotina</taxon>
        <taxon>Agaricomycetes</taxon>
        <taxon>Agaricomycetidae</taxon>
        <taxon>Agaricales</taxon>
        <taxon>Agaricineae</taxon>
        <taxon>Strophariaceae</taxon>
        <taxon>Psilocybe</taxon>
    </lineage>
</organism>
<dbReference type="AlphaFoldDB" id="A0A8H5BQC9"/>
<keyword evidence="1" id="KW-0812">Transmembrane</keyword>
<proteinExistence type="predicted"/>